<gene>
    <name evidence="3" type="ORF">MNBD_BACTEROID04-363</name>
</gene>
<feature type="non-terminal residue" evidence="3">
    <location>
        <position position="1"/>
    </location>
</feature>
<dbReference type="GO" id="GO:0000160">
    <property type="term" value="P:phosphorelay signal transduction system"/>
    <property type="evidence" value="ECO:0007669"/>
    <property type="project" value="InterPro"/>
</dbReference>
<evidence type="ECO:0000313" key="3">
    <source>
        <dbReference type="EMBL" id="VAW25839.1"/>
    </source>
</evidence>
<dbReference type="SMART" id="SM00448">
    <property type="entry name" value="REC"/>
    <property type="match status" value="1"/>
</dbReference>
<evidence type="ECO:0000256" key="1">
    <source>
        <dbReference type="ARBA" id="ARBA00022553"/>
    </source>
</evidence>
<organism evidence="3">
    <name type="scientific">hydrothermal vent metagenome</name>
    <dbReference type="NCBI Taxonomy" id="652676"/>
    <lineage>
        <taxon>unclassified sequences</taxon>
        <taxon>metagenomes</taxon>
        <taxon>ecological metagenomes</taxon>
    </lineage>
</organism>
<dbReference type="Pfam" id="PF00072">
    <property type="entry name" value="Response_reg"/>
    <property type="match status" value="1"/>
</dbReference>
<name>A0A3B0UMR0_9ZZZZ</name>
<dbReference type="CDD" id="cd17535">
    <property type="entry name" value="REC_NarL-like"/>
    <property type="match status" value="1"/>
</dbReference>
<dbReference type="EMBL" id="UOER01000514">
    <property type="protein sequence ID" value="VAW25839.1"/>
    <property type="molecule type" value="Genomic_DNA"/>
</dbReference>
<dbReference type="PANTHER" id="PTHR44591:SF3">
    <property type="entry name" value="RESPONSE REGULATORY DOMAIN-CONTAINING PROTEIN"/>
    <property type="match status" value="1"/>
</dbReference>
<proteinExistence type="predicted"/>
<dbReference type="PROSITE" id="PS50110">
    <property type="entry name" value="RESPONSE_REGULATORY"/>
    <property type="match status" value="1"/>
</dbReference>
<dbReference type="SUPFAM" id="SSF52172">
    <property type="entry name" value="CheY-like"/>
    <property type="match status" value="1"/>
</dbReference>
<sequence length="233" mass="26734">HVQYKIKIMSKIYNVLIVDDHPIIADAYKSAFEFISSENDKIKFSITIVHNCDDAIQEIEKVSKTKGVDIVFLDISLPPSTDGEILSGEDLGILIREQLPNCKIIVATTFNDNYRIQAILKNVNPNGFLIKNDVNKEELIACIKTVMDDVPYYSKSVLELFRKQTSIDYRLDKIDRQLLYEMSIGTKMKYLPNIIPMSKAGLEKRKKQLKILFDVKDSDDRELILKAKEKGFI</sequence>
<evidence type="ECO:0000259" key="2">
    <source>
        <dbReference type="PROSITE" id="PS50110"/>
    </source>
</evidence>
<reference evidence="3" key="1">
    <citation type="submission" date="2018-06" db="EMBL/GenBank/DDBJ databases">
        <authorList>
            <person name="Zhirakovskaya E."/>
        </authorList>
    </citation>
    <scope>NUCLEOTIDE SEQUENCE</scope>
</reference>
<dbReference type="AlphaFoldDB" id="A0A3B0UMR0"/>
<keyword evidence="1" id="KW-0597">Phosphoprotein</keyword>
<feature type="domain" description="Response regulatory" evidence="2">
    <location>
        <begin position="14"/>
        <end position="146"/>
    </location>
</feature>
<dbReference type="PANTHER" id="PTHR44591">
    <property type="entry name" value="STRESS RESPONSE REGULATOR PROTEIN 1"/>
    <property type="match status" value="1"/>
</dbReference>
<accession>A0A3B0UMR0</accession>
<protein>
    <submittedName>
        <fullName evidence="3">Nitrate/nitrite response regulator protein</fullName>
    </submittedName>
</protein>
<dbReference type="InterPro" id="IPR011006">
    <property type="entry name" value="CheY-like_superfamily"/>
</dbReference>
<dbReference type="InterPro" id="IPR050595">
    <property type="entry name" value="Bact_response_regulator"/>
</dbReference>
<dbReference type="Gene3D" id="3.40.50.2300">
    <property type="match status" value="1"/>
</dbReference>
<dbReference type="InterPro" id="IPR001789">
    <property type="entry name" value="Sig_transdc_resp-reg_receiver"/>
</dbReference>
<dbReference type="InterPro" id="IPR058245">
    <property type="entry name" value="NreC/VraR/RcsB-like_REC"/>
</dbReference>